<evidence type="ECO:0000313" key="1">
    <source>
        <dbReference type="EMBL" id="ERT68210.1"/>
    </source>
</evidence>
<proteinExistence type="predicted"/>
<comment type="caution">
    <text evidence="1">The sequence shown here is derived from an EMBL/GenBank/DDBJ whole genome shotgun (WGS) entry which is preliminary data.</text>
</comment>
<dbReference type="SUPFAM" id="SSF55298">
    <property type="entry name" value="YjgF-like"/>
    <property type="match status" value="1"/>
</dbReference>
<keyword evidence="2" id="KW-1185">Reference proteome</keyword>
<protein>
    <submittedName>
        <fullName evidence="1">Uncharacterized protein</fullName>
    </submittedName>
</protein>
<dbReference type="HOGENOM" id="CLU_100715_7_3_0"/>
<dbReference type="Pfam" id="PF01042">
    <property type="entry name" value="Ribonuc_L-PSP"/>
    <property type="match status" value="1"/>
</dbReference>
<evidence type="ECO:0000313" key="2">
    <source>
        <dbReference type="Proteomes" id="UP000017081"/>
    </source>
</evidence>
<dbReference type="EMBL" id="AXZF01000075">
    <property type="protein sequence ID" value="ERT68210.1"/>
    <property type="molecule type" value="Genomic_DNA"/>
</dbReference>
<organism evidence="1 2">
    <name type="scientific">Cetobacterium somerae ATCC BAA-474</name>
    <dbReference type="NCBI Taxonomy" id="1319815"/>
    <lineage>
        <taxon>Bacteria</taxon>
        <taxon>Fusobacteriati</taxon>
        <taxon>Fusobacteriota</taxon>
        <taxon>Fusobacteriia</taxon>
        <taxon>Fusobacteriales</taxon>
        <taxon>Fusobacteriaceae</taxon>
        <taxon>Cetobacterium</taxon>
    </lineage>
</organism>
<name>U7V9L3_9FUSO</name>
<dbReference type="GO" id="GO:0005829">
    <property type="term" value="C:cytosol"/>
    <property type="evidence" value="ECO:0007669"/>
    <property type="project" value="TreeGrafter"/>
</dbReference>
<dbReference type="Gene3D" id="3.30.1330.40">
    <property type="entry name" value="RutC-like"/>
    <property type="match status" value="1"/>
</dbReference>
<dbReference type="eggNOG" id="COG0251">
    <property type="taxonomic scope" value="Bacteria"/>
</dbReference>
<dbReference type="PANTHER" id="PTHR11803">
    <property type="entry name" value="2-IMINOBUTANOATE/2-IMINOPROPANOATE DEAMINASE RIDA"/>
    <property type="match status" value="1"/>
</dbReference>
<dbReference type="GO" id="GO:0019239">
    <property type="term" value="F:deaminase activity"/>
    <property type="evidence" value="ECO:0007669"/>
    <property type="project" value="TreeGrafter"/>
</dbReference>
<dbReference type="STRING" id="1319815.HMPREF0202_01920"/>
<dbReference type="AlphaFoldDB" id="U7V9L3"/>
<gene>
    <name evidence="1" type="ORF">HMPREF0202_01920</name>
</gene>
<dbReference type="RefSeq" id="WP_023051454.1">
    <property type="nucleotide sequence ID" value="NZ_CP173063.2"/>
</dbReference>
<dbReference type="PANTHER" id="PTHR11803:SF39">
    <property type="entry name" value="2-IMINOBUTANOATE_2-IMINOPROPANOATE DEAMINASE"/>
    <property type="match status" value="1"/>
</dbReference>
<dbReference type="InterPro" id="IPR006175">
    <property type="entry name" value="YjgF/YER057c/UK114"/>
</dbReference>
<accession>U7V9L3</accession>
<sequence>MKKNINNTDFLAAIGGIKVNGTIFLSRQVPLSLENMEIVSKDISEQIEQIFKNTQNLLESMEYSLKDIVKVSIYMKNMNDFIKVKKVYRKYLENINPARTLLEVSHLPKNSKIMMDLVAAK</sequence>
<dbReference type="CDD" id="cd00448">
    <property type="entry name" value="YjgF_YER057c_UK114_family"/>
    <property type="match status" value="1"/>
</dbReference>
<dbReference type="Proteomes" id="UP000017081">
    <property type="component" value="Unassembled WGS sequence"/>
</dbReference>
<dbReference type="InterPro" id="IPR035959">
    <property type="entry name" value="RutC-like_sf"/>
</dbReference>
<reference evidence="1 2" key="1">
    <citation type="submission" date="2013-08" db="EMBL/GenBank/DDBJ databases">
        <authorList>
            <person name="Weinstock G."/>
            <person name="Sodergren E."/>
            <person name="Wylie T."/>
            <person name="Fulton L."/>
            <person name="Fulton R."/>
            <person name="Fronick C."/>
            <person name="O'Laughlin M."/>
            <person name="Godfrey J."/>
            <person name="Miner T."/>
            <person name="Herter B."/>
            <person name="Appelbaum E."/>
            <person name="Cordes M."/>
            <person name="Lek S."/>
            <person name="Wollam A."/>
            <person name="Pepin K.H."/>
            <person name="Palsikar V.B."/>
            <person name="Mitreva M."/>
            <person name="Wilson R.K."/>
        </authorList>
    </citation>
    <scope>NUCLEOTIDE SEQUENCE [LARGE SCALE GENOMIC DNA]</scope>
    <source>
        <strain evidence="1 2">ATCC BAA-474</strain>
    </source>
</reference>